<dbReference type="RefSeq" id="XP_062640860.1">
    <property type="nucleotide sequence ID" value="XM_062779287.1"/>
</dbReference>
<dbReference type="GO" id="GO:0004842">
    <property type="term" value="F:ubiquitin-protein transferase activity"/>
    <property type="evidence" value="ECO:0007669"/>
    <property type="project" value="InterPro"/>
</dbReference>
<accession>A0AAN6ZRM2</accession>
<dbReference type="EMBL" id="MU853556">
    <property type="protein sequence ID" value="KAK4147489.1"/>
    <property type="molecule type" value="Genomic_DNA"/>
</dbReference>
<dbReference type="GO" id="GO:0061665">
    <property type="term" value="F:SUMO ligase activity"/>
    <property type="evidence" value="ECO:0007669"/>
    <property type="project" value="TreeGrafter"/>
</dbReference>
<evidence type="ECO:0000256" key="5">
    <source>
        <dbReference type="ARBA" id="ARBA00022679"/>
    </source>
</evidence>
<comment type="similarity">
    <text evidence="3">Belongs to the NSE2 family.</text>
</comment>
<keyword evidence="10" id="KW-0413">Isomerase</keyword>
<sequence>MSRMLHRPRRPDAPRASARPRAADDDAPLELPAYEPPTYPMDETSKQKLTALYENRATDTARRTYEEQLSVSTTHLFKTIGSINDVIFAKKRTLRNMAQKRRARGDEGAGQEKDEQELSLEEYVAGLDARITALTESLEEAQRWVIDSRAELDDQQPVLESVVAGLNAQQPRPEPGPPKRRKKGPKREAAGSDAEDGDAPADEEGEVEDMEEDADEAEAAEDVPPLIGVKELLHTARKAKQDEYDALSAYEKYARHNDYISFKKNWHDALHHEDQAPLPDATTWFDRHGRPTMGTVADQDDDDLVVEREIIDLKCPLSLQTMKQPYSNHQCKHTFEKMAIMEFIQSSGGVAKCPVCSQHLRIKDLYLDEVILEKARRAAAAAALQQTADTSDIEPDDEAHDASMVVGQSVSIKKEKGRSSRRHLEDIEADDDSDC</sequence>
<dbReference type="SMART" id="SM00504">
    <property type="entry name" value="Ubox"/>
    <property type="match status" value="1"/>
</dbReference>
<dbReference type="Gene3D" id="3.30.40.10">
    <property type="entry name" value="Zinc/RING finger domain, C3HC4 (zinc finger)"/>
    <property type="match status" value="1"/>
</dbReference>
<evidence type="ECO:0000256" key="7">
    <source>
        <dbReference type="ARBA" id="ARBA00022771"/>
    </source>
</evidence>
<dbReference type="GO" id="GO:0016925">
    <property type="term" value="P:protein sumoylation"/>
    <property type="evidence" value="ECO:0007669"/>
    <property type="project" value="TreeGrafter"/>
</dbReference>
<evidence type="ECO:0000313" key="15">
    <source>
        <dbReference type="EMBL" id="KAK4147489.1"/>
    </source>
</evidence>
<dbReference type="InterPro" id="IPR004181">
    <property type="entry name" value="Znf_MIZ"/>
</dbReference>
<name>A0AAN6ZRM2_9PEZI</name>
<dbReference type="SUPFAM" id="SSF57850">
    <property type="entry name" value="RING/U-box"/>
    <property type="match status" value="1"/>
</dbReference>
<dbReference type="PROSITE" id="PS51044">
    <property type="entry name" value="ZF_SP_RING"/>
    <property type="match status" value="1"/>
</dbReference>
<evidence type="ECO:0000256" key="10">
    <source>
        <dbReference type="ARBA" id="ARBA00023110"/>
    </source>
</evidence>
<keyword evidence="9" id="KW-0862">Zinc</keyword>
<evidence type="ECO:0000256" key="13">
    <source>
        <dbReference type="SAM" id="MobiDB-lite"/>
    </source>
</evidence>
<dbReference type="GO" id="GO:0008270">
    <property type="term" value="F:zinc ion binding"/>
    <property type="evidence" value="ECO:0007669"/>
    <property type="project" value="UniProtKB-KW"/>
</dbReference>
<evidence type="ECO:0000259" key="14">
    <source>
        <dbReference type="PROSITE" id="PS51044"/>
    </source>
</evidence>
<feature type="domain" description="SP-RING-type" evidence="14">
    <location>
        <begin position="300"/>
        <end position="380"/>
    </location>
</feature>
<dbReference type="InterPro" id="IPR003613">
    <property type="entry name" value="Ubox_domain"/>
</dbReference>
<dbReference type="GO" id="GO:0030915">
    <property type="term" value="C:Smc5-Smc6 complex"/>
    <property type="evidence" value="ECO:0007669"/>
    <property type="project" value="InterPro"/>
</dbReference>
<dbReference type="CDD" id="cd16651">
    <property type="entry name" value="SPL-RING_NSE2"/>
    <property type="match status" value="1"/>
</dbReference>
<dbReference type="PANTHER" id="PTHR21330:SF1">
    <property type="entry name" value="E3 SUMO-PROTEIN LIGASE NSE2"/>
    <property type="match status" value="1"/>
</dbReference>
<dbReference type="Proteomes" id="UP001302676">
    <property type="component" value="Unassembled WGS sequence"/>
</dbReference>
<keyword evidence="16" id="KW-1185">Reference proteome</keyword>
<evidence type="ECO:0000256" key="8">
    <source>
        <dbReference type="ARBA" id="ARBA00022786"/>
    </source>
</evidence>
<keyword evidence="7 12" id="KW-0863">Zinc-finger</keyword>
<dbReference type="InterPro" id="IPR026846">
    <property type="entry name" value="Nse2(Mms21)"/>
</dbReference>
<dbReference type="GO" id="GO:0000724">
    <property type="term" value="P:double-strand break repair via homologous recombination"/>
    <property type="evidence" value="ECO:0007669"/>
    <property type="project" value="InterPro"/>
</dbReference>
<dbReference type="EC" id="5.2.1.8" evidence="4"/>
<keyword evidence="8" id="KW-0833">Ubl conjugation pathway</keyword>
<evidence type="ECO:0000256" key="12">
    <source>
        <dbReference type="PROSITE-ProRule" id="PRU00452"/>
    </source>
</evidence>
<feature type="region of interest" description="Disordered" evidence="13">
    <location>
        <begin position="387"/>
        <end position="435"/>
    </location>
</feature>
<keyword evidence="5" id="KW-0808">Transferase</keyword>
<dbReference type="GeneID" id="87815900"/>
<organism evidence="15 16">
    <name type="scientific">Dichotomopilus funicola</name>
    <dbReference type="NCBI Taxonomy" id="1934379"/>
    <lineage>
        <taxon>Eukaryota</taxon>
        <taxon>Fungi</taxon>
        <taxon>Dikarya</taxon>
        <taxon>Ascomycota</taxon>
        <taxon>Pezizomycotina</taxon>
        <taxon>Sordariomycetes</taxon>
        <taxon>Sordariomycetidae</taxon>
        <taxon>Sordariales</taxon>
        <taxon>Chaetomiaceae</taxon>
        <taxon>Dichotomopilus</taxon>
    </lineage>
</organism>
<keyword evidence="11" id="KW-0539">Nucleus</keyword>
<feature type="compositionally biased region" description="Acidic residues" evidence="13">
    <location>
        <begin position="193"/>
        <end position="221"/>
    </location>
</feature>
<protein>
    <recommendedName>
        <fullName evidence="4">peptidylprolyl isomerase</fullName>
        <ecNumber evidence="4">5.2.1.8</ecNumber>
    </recommendedName>
</protein>
<evidence type="ECO:0000256" key="3">
    <source>
        <dbReference type="ARBA" id="ARBA00008212"/>
    </source>
</evidence>
<comment type="pathway">
    <text evidence="2">Protein modification; protein sumoylation.</text>
</comment>
<proteinExistence type="inferred from homology"/>
<evidence type="ECO:0000256" key="9">
    <source>
        <dbReference type="ARBA" id="ARBA00022833"/>
    </source>
</evidence>
<evidence type="ECO:0000256" key="2">
    <source>
        <dbReference type="ARBA" id="ARBA00004718"/>
    </source>
</evidence>
<evidence type="ECO:0000256" key="1">
    <source>
        <dbReference type="ARBA" id="ARBA00004123"/>
    </source>
</evidence>
<keyword evidence="6" id="KW-0479">Metal-binding</keyword>
<dbReference type="AlphaFoldDB" id="A0AAN6ZRM2"/>
<feature type="region of interest" description="Disordered" evidence="13">
    <location>
        <begin position="1"/>
        <end position="46"/>
    </location>
</feature>
<comment type="caution">
    <text evidence="15">The sequence shown here is derived from an EMBL/GenBank/DDBJ whole genome shotgun (WGS) entry which is preliminary data.</text>
</comment>
<dbReference type="GO" id="GO:0016567">
    <property type="term" value="P:protein ubiquitination"/>
    <property type="evidence" value="ECO:0007669"/>
    <property type="project" value="InterPro"/>
</dbReference>
<reference evidence="15" key="2">
    <citation type="submission" date="2023-05" db="EMBL/GenBank/DDBJ databases">
        <authorList>
            <consortium name="Lawrence Berkeley National Laboratory"/>
            <person name="Steindorff A."/>
            <person name="Hensen N."/>
            <person name="Bonometti L."/>
            <person name="Westerberg I."/>
            <person name="Brannstrom I.O."/>
            <person name="Guillou S."/>
            <person name="Cros-Aarteil S."/>
            <person name="Calhoun S."/>
            <person name="Haridas S."/>
            <person name="Kuo A."/>
            <person name="Mondo S."/>
            <person name="Pangilinan J."/>
            <person name="Riley R."/>
            <person name="Labutti K."/>
            <person name="Andreopoulos B."/>
            <person name="Lipzen A."/>
            <person name="Chen C."/>
            <person name="Yanf M."/>
            <person name="Daum C."/>
            <person name="Ng V."/>
            <person name="Clum A."/>
            <person name="Ohm R."/>
            <person name="Martin F."/>
            <person name="Silar P."/>
            <person name="Natvig D."/>
            <person name="Lalanne C."/>
            <person name="Gautier V."/>
            <person name="Ament-Velasquez S.L."/>
            <person name="Kruys A."/>
            <person name="Hutchinson M.I."/>
            <person name="Powell A.J."/>
            <person name="Barry K."/>
            <person name="Miller A.N."/>
            <person name="Grigoriev I.V."/>
            <person name="Debuchy R."/>
            <person name="Gladieux P."/>
            <person name="Thoren M.H."/>
            <person name="Johannesson H."/>
        </authorList>
    </citation>
    <scope>NUCLEOTIDE SEQUENCE</scope>
    <source>
        <strain evidence="15">CBS 141.50</strain>
    </source>
</reference>
<dbReference type="PANTHER" id="PTHR21330">
    <property type="entry name" value="E3 SUMO-PROTEIN LIGASE NSE2"/>
    <property type="match status" value="1"/>
</dbReference>
<comment type="subcellular location">
    <subcellularLocation>
        <location evidence="1">Nucleus</location>
    </subcellularLocation>
</comment>
<evidence type="ECO:0000313" key="16">
    <source>
        <dbReference type="Proteomes" id="UP001302676"/>
    </source>
</evidence>
<dbReference type="Pfam" id="PF11789">
    <property type="entry name" value="zf-Nse"/>
    <property type="match status" value="1"/>
</dbReference>
<evidence type="ECO:0000256" key="11">
    <source>
        <dbReference type="ARBA" id="ARBA00023242"/>
    </source>
</evidence>
<dbReference type="GO" id="GO:0003755">
    <property type="term" value="F:peptidyl-prolyl cis-trans isomerase activity"/>
    <property type="evidence" value="ECO:0007669"/>
    <property type="project" value="UniProtKB-KW"/>
</dbReference>
<feature type="compositionally biased region" description="Basic and acidic residues" evidence="13">
    <location>
        <begin position="412"/>
        <end position="426"/>
    </location>
</feature>
<evidence type="ECO:0000256" key="4">
    <source>
        <dbReference type="ARBA" id="ARBA00013194"/>
    </source>
</evidence>
<dbReference type="InterPro" id="IPR013083">
    <property type="entry name" value="Znf_RING/FYVE/PHD"/>
</dbReference>
<gene>
    <name evidence="15" type="ORF">C8A04DRAFT_24742</name>
</gene>
<dbReference type="GO" id="GO:0005634">
    <property type="term" value="C:nucleus"/>
    <property type="evidence" value="ECO:0007669"/>
    <property type="project" value="UniProtKB-SubCell"/>
</dbReference>
<keyword evidence="10" id="KW-0697">Rotamase</keyword>
<reference evidence="15" key="1">
    <citation type="journal article" date="2023" name="Mol. Phylogenet. Evol.">
        <title>Genome-scale phylogeny and comparative genomics of the fungal order Sordariales.</title>
        <authorList>
            <person name="Hensen N."/>
            <person name="Bonometti L."/>
            <person name="Westerberg I."/>
            <person name="Brannstrom I.O."/>
            <person name="Guillou S."/>
            <person name="Cros-Aarteil S."/>
            <person name="Calhoun S."/>
            <person name="Haridas S."/>
            <person name="Kuo A."/>
            <person name="Mondo S."/>
            <person name="Pangilinan J."/>
            <person name="Riley R."/>
            <person name="LaButti K."/>
            <person name="Andreopoulos B."/>
            <person name="Lipzen A."/>
            <person name="Chen C."/>
            <person name="Yan M."/>
            <person name="Daum C."/>
            <person name="Ng V."/>
            <person name="Clum A."/>
            <person name="Steindorff A."/>
            <person name="Ohm R.A."/>
            <person name="Martin F."/>
            <person name="Silar P."/>
            <person name="Natvig D.O."/>
            <person name="Lalanne C."/>
            <person name="Gautier V."/>
            <person name="Ament-Velasquez S.L."/>
            <person name="Kruys A."/>
            <person name="Hutchinson M.I."/>
            <person name="Powell A.J."/>
            <person name="Barry K."/>
            <person name="Miller A.N."/>
            <person name="Grigoriev I.V."/>
            <person name="Debuchy R."/>
            <person name="Gladieux P."/>
            <person name="Hiltunen Thoren M."/>
            <person name="Johannesson H."/>
        </authorList>
    </citation>
    <scope>NUCLEOTIDE SEQUENCE</scope>
    <source>
        <strain evidence="15">CBS 141.50</strain>
    </source>
</reference>
<feature type="region of interest" description="Disordered" evidence="13">
    <location>
        <begin position="165"/>
        <end position="226"/>
    </location>
</feature>
<evidence type="ECO:0000256" key="6">
    <source>
        <dbReference type="ARBA" id="ARBA00022723"/>
    </source>
</evidence>